<reference evidence="4 5" key="1">
    <citation type="submission" date="2008-09" db="EMBL/GenBank/DDBJ databases">
        <authorList>
            <person name="Fulton L."/>
            <person name="Clifton S."/>
            <person name="Fulton B."/>
            <person name="Xu J."/>
            <person name="Minx P."/>
            <person name="Pepin K.H."/>
            <person name="Johnson M."/>
            <person name="Thiruvilangam P."/>
            <person name="Bhonagiri V."/>
            <person name="Nash W.E."/>
            <person name="Mardis E.R."/>
            <person name="Wilson R.K."/>
        </authorList>
    </citation>
    <scope>NUCLEOTIDE SEQUENCE [LARGE SCALE GENOMIC DNA]</scope>
    <source>
        <strain evidence="4 5">DSM 7454</strain>
    </source>
</reference>
<evidence type="ECO:0000313" key="5">
    <source>
        <dbReference type="Proteomes" id="UP000005451"/>
    </source>
</evidence>
<evidence type="ECO:0000256" key="2">
    <source>
        <dbReference type="ARBA" id="ARBA00023002"/>
    </source>
</evidence>
<reference evidence="4 5" key="2">
    <citation type="submission" date="2008-10" db="EMBL/GenBank/DDBJ databases">
        <title>Draft genome sequence of Anaerococcus hydrogenalis (DSM 7454).</title>
        <authorList>
            <person name="Sudarsanam P."/>
            <person name="Ley R."/>
            <person name="Guruge J."/>
            <person name="Turnbaugh P.J."/>
            <person name="Mahowald M."/>
            <person name="Liep D."/>
            <person name="Gordon J."/>
        </authorList>
    </citation>
    <scope>NUCLEOTIDE SEQUENCE [LARGE SCALE GENOMIC DNA]</scope>
    <source>
        <strain evidence="4 5">DSM 7454</strain>
    </source>
</reference>
<dbReference type="InterPro" id="IPR012394">
    <property type="entry name" value="Aldehyde_DH_NAD(P)"/>
</dbReference>
<comment type="similarity">
    <text evidence="1">Belongs to the aldehyde dehydrogenase family.</text>
</comment>
<dbReference type="InterPro" id="IPR016162">
    <property type="entry name" value="Ald_DH_N"/>
</dbReference>
<dbReference type="PANTHER" id="PTHR43570:SF16">
    <property type="entry name" value="ALDEHYDE DEHYDROGENASE TYPE III, ISOFORM Q"/>
    <property type="match status" value="1"/>
</dbReference>
<sequence length="169" mass="19485">MSNLNSIIDGQRQFFFSGESKIEDFRRENLEKLKALLNLHEDDILLALKKDLGKSNLEAYISEISFLKQEIDFALDNLKEWMKPIREKTPIQAMTAKSYILYEPLGVTLIIAPWNYPFQLAIDPLIAAMASGNTVILKTSSKTKETSKLIRSILNDYFRKDYIYVVDND</sequence>
<name>B6WBP0_9FIRM</name>
<accession>B6WBP0</accession>
<dbReference type="InterPro" id="IPR015590">
    <property type="entry name" value="Aldehyde_DH_dom"/>
</dbReference>
<organism evidence="4 5">
    <name type="scientific">Anaerococcus hydrogenalis DSM 7454</name>
    <dbReference type="NCBI Taxonomy" id="561177"/>
    <lineage>
        <taxon>Bacteria</taxon>
        <taxon>Bacillati</taxon>
        <taxon>Bacillota</taxon>
        <taxon>Tissierellia</taxon>
        <taxon>Tissierellales</taxon>
        <taxon>Peptoniphilaceae</taxon>
        <taxon>Anaerococcus</taxon>
    </lineage>
</organism>
<dbReference type="STRING" id="561177.ANHYDRO_02023"/>
<dbReference type="AlphaFoldDB" id="B6WBP0"/>
<dbReference type="InterPro" id="IPR016161">
    <property type="entry name" value="Ald_DH/histidinol_DH"/>
</dbReference>
<dbReference type="GO" id="GO:0004029">
    <property type="term" value="F:aldehyde dehydrogenase (NAD+) activity"/>
    <property type="evidence" value="ECO:0007669"/>
    <property type="project" value="TreeGrafter"/>
</dbReference>
<evidence type="ECO:0000259" key="3">
    <source>
        <dbReference type="Pfam" id="PF00171"/>
    </source>
</evidence>
<comment type="caution">
    <text evidence="4">The sequence shown here is derived from an EMBL/GenBank/DDBJ whole genome shotgun (WGS) entry which is preliminary data.</text>
</comment>
<dbReference type="Pfam" id="PF00171">
    <property type="entry name" value="Aldedh"/>
    <property type="match status" value="1"/>
</dbReference>
<dbReference type="Proteomes" id="UP000005451">
    <property type="component" value="Unassembled WGS sequence"/>
</dbReference>
<keyword evidence="2" id="KW-0560">Oxidoreductase</keyword>
<protein>
    <recommendedName>
        <fullName evidence="3">Aldehyde dehydrogenase domain-containing protein</fullName>
    </recommendedName>
</protein>
<dbReference type="GO" id="GO:0006081">
    <property type="term" value="P:aldehyde metabolic process"/>
    <property type="evidence" value="ECO:0007669"/>
    <property type="project" value="InterPro"/>
</dbReference>
<feature type="domain" description="Aldehyde dehydrogenase" evidence="3">
    <location>
        <begin position="26"/>
        <end position="155"/>
    </location>
</feature>
<evidence type="ECO:0000256" key="1">
    <source>
        <dbReference type="ARBA" id="ARBA00009986"/>
    </source>
</evidence>
<dbReference type="PANTHER" id="PTHR43570">
    <property type="entry name" value="ALDEHYDE DEHYDROGENASE"/>
    <property type="match status" value="1"/>
</dbReference>
<gene>
    <name evidence="4" type="ORF">ANHYDRO_02023</name>
</gene>
<dbReference type="EMBL" id="ABXA01000047">
    <property type="protein sequence ID" value="EEB35252.1"/>
    <property type="molecule type" value="Genomic_DNA"/>
</dbReference>
<proteinExistence type="inferred from homology"/>
<dbReference type="Gene3D" id="3.40.605.10">
    <property type="entry name" value="Aldehyde Dehydrogenase, Chain A, domain 1"/>
    <property type="match status" value="1"/>
</dbReference>
<dbReference type="GO" id="GO:0005737">
    <property type="term" value="C:cytoplasm"/>
    <property type="evidence" value="ECO:0007669"/>
    <property type="project" value="TreeGrafter"/>
</dbReference>
<evidence type="ECO:0000313" key="4">
    <source>
        <dbReference type="EMBL" id="EEB35252.1"/>
    </source>
</evidence>
<dbReference type="SUPFAM" id="SSF53720">
    <property type="entry name" value="ALDH-like"/>
    <property type="match status" value="1"/>
</dbReference>
<dbReference type="eggNOG" id="COG1012">
    <property type="taxonomic scope" value="Bacteria"/>
</dbReference>